<keyword evidence="1" id="KW-0812">Transmembrane</keyword>
<dbReference type="GO" id="GO:0043165">
    <property type="term" value="P:Gram-negative-bacterium-type cell outer membrane assembly"/>
    <property type="evidence" value="ECO:0007669"/>
    <property type="project" value="InterPro"/>
</dbReference>
<comment type="caution">
    <text evidence="2">The sequence shown here is derived from an EMBL/GenBank/DDBJ whole genome shotgun (WGS) entry which is preliminary data.</text>
</comment>
<gene>
    <name evidence="2" type="ORF">AUJ66_02745</name>
</gene>
<name>A0A1J4SDR5_9BACT</name>
<accession>A0A1J4SDR5</accession>
<evidence type="ECO:0000313" key="2">
    <source>
        <dbReference type="EMBL" id="OIN97579.1"/>
    </source>
</evidence>
<protein>
    <recommendedName>
        <fullName evidence="4">DUF4136 domain-containing protein</fullName>
    </recommendedName>
</protein>
<dbReference type="InterPro" id="IPR007485">
    <property type="entry name" value="LPS_assembly_LptE"/>
</dbReference>
<dbReference type="EMBL" id="MNUO01000043">
    <property type="protein sequence ID" value="OIN97579.1"/>
    <property type="molecule type" value="Genomic_DNA"/>
</dbReference>
<proteinExistence type="predicted"/>
<dbReference type="AlphaFoldDB" id="A0A1J4SDR5"/>
<feature type="transmembrane region" description="Helical" evidence="1">
    <location>
        <begin position="12"/>
        <end position="34"/>
    </location>
</feature>
<evidence type="ECO:0000256" key="1">
    <source>
        <dbReference type="SAM" id="Phobius"/>
    </source>
</evidence>
<sequence length="181" mass="20615">MQLKAESSKFKVFISCILWIVSCGLFFGGCVYVGPSILPSYIKKININTFANESFRPDLDEKITSAVTREFIADGRLITTGEDESDAILFGEIKRYALEPLSYTEKMNVEEYKVRIIINIWLKDLKQNKILWREDNIESWAAASSTQGGLEIKVENEAINEVVEKLARKVVKRVIDGWSNI</sequence>
<evidence type="ECO:0008006" key="4">
    <source>
        <dbReference type="Google" id="ProtNLM"/>
    </source>
</evidence>
<evidence type="ECO:0000313" key="3">
    <source>
        <dbReference type="Proteomes" id="UP000182278"/>
    </source>
</evidence>
<dbReference type="Pfam" id="PF04390">
    <property type="entry name" value="LptE"/>
    <property type="match status" value="1"/>
</dbReference>
<keyword evidence="1" id="KW-0472">Membrane</keyword>
<reference evidence="2 3" key="1">
    <citation type="journal article" date="2016" name="Environ. Microbiol.">
        <title>Genomic resolution of a cold subsurface aquifer community provides metabolic insights for novel microbes adapted to high CO concentrations.</title>
        <authorList>
            <person name="Probst A.J."/>
            <person name="Castelle C.J."/>
            <person name="Singh A."/>
            <person name="Brown C.T."/>
            <person name="Anantharaman K."/>
            <person name="Sharon I."/>
            <person name="Hug L.A."/>
            <person name="Burstein D."/>
            <person name="Emerson J.B."/>
            <person name="Thomas B.C."/>
            <person name="Banfield J.F."/>
        </authorList>
    </citation>
    <scope>NUCLEOTIDE SEQUENCE [LARGE SCALE GENOMIC DNA]</scope>
    <source>
        <strain evidence="2">CG1_02_38_46</strain>
    </source>
</reference>
<dbReference type="PROSITE" id="PS51257">
    <property type="entry name" value="PROKAR_LIPOPROTEIN"/>
    <property type="match status" value="1"/>
</dbReference>
<dbReference type="Proteomes" id="UP000182278">
    <property type="component" value="Unassembled WGS sequence"/>
</dbReference>
<keyword evidence="1" id="KW-1133">Transmembrane helix</keyword>
<organism evidence="2 3">
    <name type="scientific">Candidatus Desantisbacteria bacterium CG1_02_38_46</name>
    <dbReference type="NCBI Taxonomy" id="1817893"/>
    <lineage>
        <taxon>Bacteria</taxon>
        <taxon>Candidatus Desantisiibacteriota</taxon>
    </lineage>
</organism>
<dbReference type="GO" id="GO:0019867">
    <property type="term" value="C:outer membrane"/>
    <property type="evidence" value="ECO:0007669"/>
    <property type="project" value="InterPro"/>
</dbReference>
<dbReference type="STRING" id="1817893.AUJ66_02745"/>